<organism evidence="2 3">
    <name type="scientific">Phyllosticta capitalensis</name>
    <dbReference type="NCBI Taxonomy" id="121624"/>
    <lineage>
        <taxon>Eukaryota</taxon>
        <taxon>Fungi</taxon>
        <taxon>Dikarya</taxon>
        <taxon>Ascomycota</taxon>
        <taxon>Pezizomycotina</taxon>
        <taxon>Dothideomycetes</taxon>
        <taxon>Dothideomycetes incertae sedis</taxon>
        <taxon>Botryosphaeriales</taxon>
        <taxon>Phyllostictaceae</taxon>
        <taxon>Phyllosticta</taxon>
    </lineage>
</organism>
<keyword evidence="3" id="KW-1185">Reference proteome</keyword>
<accession>A0ABR1YPJ7</accession>
<dbReference type="SUPFAM" id="SSF54518">
    <property type="entry name" value="Tubby C-terminal domain-like"/>
    <property type="match status" value="1"/>
</dbReference>
<proteinExistence type="inferred from homology"/>
<evidence type="ECO:0000313" key="3">
    <source>
        <dbReference type="Proteomes" id="UP001492380"/>
    </source>
</evidence>
<reference evidence="2 3" key="1">
    <citation type="submission" date="2024-04" db="EMBL/GenBank/DDBJ databases">
        <title>Phyllosticta paracitricarpa is synonymous to the EU quarantine fungus P. citricarpa based on phylogenomic analyses.</title>
        <authorList>
            <consortium name="Lawrence Berkeley National Laboratory"/>
            <person name="Van Ingen-Buijs V.A."/>
            <person name="Van Westerhoven A.C."/>
            <person name="Haridas S."/>
            <person name="Skiadas P."/>
            <person name="Martin F."/>
            <person name="Groenewald J.Z."/>
            <person name="Crous P.W."/>
            <person name="Seidl M.F."/>
        </authorList>
    </citation>
    <scope>NUCLEOTIDE SEQUENCE [LARGE SCALE GENOMIC DNA]</scope>
    <source>
        <strain evidence="2 3">CBS 123374</strain>
    </source>
</reference>
<dbReference type="InterPro" id="IPR025659">
    <property type="entry name" value="Tubby-like_C"/>
</dbReference>
<dbReference type="PANTHER" id="PTHR31087">
    <property type="match status" value="1"/>
</dbReference>
<dbReference type="PANTHER" id="PTHR31087:SF161">
    <property type="entry name" value="TUBBY C 2 FAMILY PROTEIN"/>
    <property type="match status" value="1"/>
</dbReference>
<protein>
    <submittedName>
        <fullName evidence="2">Tubby C-terminal-like domain-containing protein</fullName>
    </submittedName>
</protein>
<gene>
    <name evidence="2" type="ORF">HDK90DRAFT_533373</name>
</gene>
<dbReference type="Gene3D" id="2.40.160.200">
    <property type="entry name" value="LURP1-related"/>
    <property type="match status" value="1"/>
</dbReference>
<comment type="caution">
    <text evidence="2">The sequence shown here is derived from an EMBL/GenBank/DDBJ whole genome shotgun (WGS) entry which is preliminary data.</text>
</comment>
<dbReference type="InterPro" id="IPR038595">
    <property type="entry name" value="LOR_sf"/>
</dbReference>
<dbReference type="Pfam" id="PF04525">
    <property type="entry name" value="LOR"/>
    <property type="match status" value="1"/>
</dbReference>
<dbReference type="InterPro" id="IPR007612">
    <property type="entry name" value="LOR"/>
</dbReference>
<name>A0ABR1YPJ7_9PEZI</name>
<dbReference type="EMBL" id="JBBWRZ010000005">
    <property type="protein sequence ID" value="KAK8235109.1"/>
    <property type="molecule type" value="Genomic_DNA"/>
</dbReference>
<comment type="similarity">
    <text evidence="1">Belongs to the LOR family.</text>
</comment>
<evidence type="ECO:0000313" key="2">
    <source>
        <dbReference type="EMBL" id="KAK8235109.1"/>
    </source>
</evidence>
<sequence>MVPSSWCLGMASILVCRSVAVPVLFFAPKWPSRPFFVMRHGTIDFVGADGFCKMTTHEQFSTQLGLFPEFVAQQQEKLELKEKISWSGSDSVVKTFDGRQLFQVEGKAWSMSARKHVRDGQGRDLFTIRKHVWSCLLPSYYIEDLAGNRICEVSGSWSWAHTKAKCDFVSIGGKSETLSLRGNWTHTGAEIKHEPTGQMVANITRTMKARDLFANAQTYTIFVAPNVDMALMVAICVCLDDRTTNSS</sequence>
<evidence type="ECO:0000256" key="1">
    <source>
        <dbReference type="ARBA" id="ARBA00005437"/>
    </source>
</evidence>
<dbReference type="Proteomes" id="UP001492380">
    <property type="component" value="Unassembled WGS sequence"/>
</dbReference>